<evidence type="ECO:0000313" key="7">
    <source>
        <dbReference type="Proteomes" id="UP000636394"/>
    </source>
</evidence>
<evidence type="ECO:0000313" key="6">
    <source>
        <dbReference type="EMBL" id="QTU84427.1"/>
    </source>
</evidence>
<gene>
    <name evidence="5" type="ORF">GMI68_03695</name>
    <name evidence="6" type="ORF">J7S26_00340</name>
</gene>
<dbReference type="InterPro" id="IPR003439">
    <property type="entry name" value="ABC_transporter-like_ATP-bd"/>
</dbReference>
<evidence type="ECO:0000256" key="2">
    <source>
        <dbReference type="ARBA" id="ARBA00022741"/>
    </source>
</evidence>
<sequence length="296" mass="31762">MSDLLAIRDLCKSYDDFALQNVSFSVPEGCVVGFIGGNGAGKTTAIKAALGIVHADSGSVRLFGEETADMSSARFSQVKQHIGVVFDTCSFTSDSTVKDVGAIMASSYAAWDRQRFADLTEAWDLSAKKKVHDLSRGMGMKLSLACALSHEADLLILDEATAGLDPLAREDALDVLRDYLVERDGRGILMSSHITSDLEKIADYLVCIEDGRIVFSCEKDVITGLAGIAHCREADVAALLASGLFAPGALRAERRATETTVLVPDRFAFADAFPRVQTDPASIDDYLSLTLRGDVL</sequence>
<evidence type="ECO:0000313" key="5">
    <source>
        <dbReference type="EMBL" id="NHM13881.1"/>
    </source>
</evidence>
<dbReference type="InterPro" id="IPR003593">
    <property type="entry name" value="AAA+_ATPase"/>
</dbReference>
<dbReference type="Pfam" id="PF00005">
    <property type="entry name" value="ABC_tran"/>
    <property type="match status" value="1"/>
</dbReference>
<dbReference type="KEGG" id="ebz:J7S26_00340"/>
<dbReference type="SUPFAM" id="SSF52540">
    <property type="entry name" value="P-loop containing nucleoside triphosphate hydrolases"/>
    <property type="match status" value="1"/>
</dbReference>
<dbReference type="InterPro" id="IPR027417">
    <property type="entry name" value="P-loop_NTPase"/>
</dbReference>
<evidence type="ECO:0000256" key="3">
    <source>
        <dbReference type="ARBA" id="ARBA00022840"/>
    </source>
</evidence>
<dbReference type="Gene3D" id="3.40.50.300">
    <property type="entry name" value="P-loop containing nucleotide triphosphate hydrolases"/>
    <property type="match status" value="1"/>
</dbReference>
<keyword evidence="1" id="KW-0813">Transport</keyword>
<reference evidence="6" key="2">
    <citation type="submission" date="2021-04" db="EMBL/GenBank/DDBJ databases">
        <title>Novel species in family Eggerthellaceae.</title>
        <authorList>
            <person name="Zhang G."/>
        </authorList>
    </citation>
    <scope>NUCLEOTIDE SEQUENCE</scope>
    <source>
        <strain evidence="6">Zg-886</strain>
    </source>
</reference>
<accession>A0A9E6SUN6</accession>
<dbReference type="RefSeq" id="WP_166338992.1">
    <property type="nucleotide sequence ID" value="NZ_CP072829.1"/>
</dbReference>
<dbReference type="AlphaFoldDB" id="A0A9E6SUN6"/>
<dbReference type="PROSITE" id="PS50893">
    <property type="entry name" value="ABC_TRANSPORTER_2"/>
    <property type="match status" value="1"/>
</dbReference>
<evidence type="ECO:0000256" key="1">
    <source>
        <dbReference type="ARBA" id="ARBA00022448"/>
    </source>
</evidence>
<keyword evidence="3 6" id="KW-0067">ATP-binding</keyword>
<dbReference type="CDD" id="cd03230">
    <property type="entry name" value="ABC_DR_subfamily_A"/>
    <property type="match status" value="1"/>
</dbReference>
<dbReference type="EMBL" id="CP072829">
    <property type="protein sequence ID" value="QTU84427.1"/>
    <property type="molecule type" value="Genomic_DNA"/>
</dbReference>
<dbReference type="InterPro" id="IPR051782">
    <property type="entry name" value="ABC_Transporter_VariousFunc"/>
</dbReference>
<dbReference type="GO" id="GO:0016887">
    <property type="term" value="F:ATP hydrolysis activity"/>
    <property type="evidence" value="ECO:0007669"/>
    <property type="project" value="InterPro"/>
</dbReference>
<dbReference type="Proteomes" id="UP000636394">
    <property type="component" value="Unassembled WGS sequence"/>
</dbReference>
<evidence type="ECO:0000259" key="4">
    <source>
        <dbReference type="PROSITE" id="PS50893"/>
    </source>
</evidence>
<dbReference type="SMART" id="SM00382">
    <property type="entry name" value="AAA"/>
    <property type="match status" value="1"/>
</dbReference>
<dbReference type="EMBL" id="WPCR01000004">
    <property type="protein sequence ID" value="NHM13881.1"/>
    <property type="molecule type" value="Genomic_DNA"/>
</dbReference>
<reference evidence="5 7" key="1">
    <citation type="submission" date="2019-11" db="EMBL/GenBank/DDBJ databases">
        <title>Eggerthellaceae novel genus isolated from the rectal contents of marmort.</title>
        <authorList>
            <person name="Zhang G."/>
        </authorList>
    </citation>
    <scope>NUCLEOTIDE SEQUENCE [LARGE SCALE GENOMIC DNA]</scope>
    <source>
        <strain evidence="7">zg-886</strain>
        <strain evidence="5">Zg-886</strain>
    </source>
</reference>
<feature type="domain" description="ABC transporter" evidence="4">
    <location>
        <begin position="5"/>
        <end position="235"/>
    </location>
</feature>
<proteinExistence type="predicted"/>
<dbReference type="GO" id="GO:0005524">
    <property type="term" value="F:ATP binding"/>
    <property type="evidence" value="ECO:0007669"/>
    <property type="project" value="UniProtKB-KW"/>
</dbReference>
<dbReference type="PANTHER" id="PTHR42939:SF3">
    <property type="entry name" value="ABC TRANSPORTER ATP-BINDING COMPONENT"/>
    <property type="match status" value="1"/>
</dbReference>
<dbReference type="Proteomes" id="UP000671910">
    <property type="component" value="Chromosome"/>
</dbReference>
<protein>
    <submittedName>
        <fullName evidence="6">ABC transporter ATP-binding protein</fullName>
    </submittedName>
    <submittedName>
        <fullName evidence="5">ATP-binding cassette domain-containing protein</fullName>
    </submittedName>
</protein>
<keyword evidence="7" id="KW-1185">Reference proteome</keyword>
<evidence type="ECO:0000313" key="8">
    <source>
        <dbReference type="Proteomes" id="UP000671910"/>
    </source>
</evidence>
<organism evidence="6 8">
    <name type="scientific">Xiamenia xianingshaonis</name>
    <dbReference type="NCBI Taxonomy" id="2682776"/>
    <lineage>
        <taxon>Bacteria</taxon>
        <taxon>Bacillati</taxon>
        <taxon>Actinomycetota</taxon>
        <taxon>Coriobacteriia</taxon>
        <taxon>Eggerthellales</taxon>
        <taxon>Eggerthellaceae</taxon>
        <taxon>Xiamenia</taxon>
    </lineage>
</organism>
<keyword evidence="2" id="KW-0547">Nucleotide-binding</keyword>
<name>A0A9E6SUN6_9ACTN</name>
<dbReference type="PANTHER" id="PTHR42939">
    <property type="entry name" value="ABC TRANSPORTER ATP-BINDING PROTEIN ALBC-RELATED"/>
    <property type="match status" value="1"/>
</dbReference>